<dbReference type="EMBL" id="RJTX01000004">
    <property type="protein sequence ID" value="ROH96170.1"/>
    <property type="molecule type" value="Genomic_DNA"/>
</dbReference>
<proteinExistence type="predicted"/>
<accession>A0A3N0VUJ1</accession>
<evidence type="ECO:0000313" key="1">
    <source>
        <dbReference type="EMBL" id="ROH96170.1"/>
    </source>
</evidence>
<evidence type="ECO:0000313" key="4">
    <source>
        <dbReference type="Proteomes" id="UP000295709"/>
    </source>
</evidence>
<name>A0A3N0VUJ1_9FLAO</name>
<dbReference type="OrthoDB" id="1449585at2"/>
<keyword evidence="4" id="KW-1185">Reference proteome</keyword>
<evidence type="ECO:0000313" key="3">
    <source>
        <dbReference type="Proteomes" id="UP000269375"/>
    </source>
</evidence>
<sequence length="129" mass="15077">MKVRNINNIIVLSFLWTAMFTSCQHKNRLKDFPEINDAEYSIYQNKEERGYDVSFVVSNEKYQPIAVVINKIEQKIVPEHKKGLHYHIDVKAESRILNNFMPKASGNPNGILFKTHSGDYFQKVDFKVK</sequence>
<dbReference type="PROSITE" id="PS51257">
    <property type="entry name" value="PROKAR_LIPOPROTEIN"/>
    <property type="match status" value="1"/>
</dbReference>
<dbReference type="AlphaFoldDB" id="A0A3N0VUJ1"/>
<organism evidence="1 3">
    <name type="scientific">Chryseobacterium daecheongense</name>
    <dbReference type="NCBI Taxonomy" id="192389"/>
    <lineage>
        <taxon>Bacteria</taxon>
        <taxon>Pseudomonadati</taxon>
        <taxon>Bacteroidota</taxon>
        <taxon>Flavobacteriia</taxon>
        <taxon>Flavobacteriales</taxon>
        <taxon>Weeksellaceae</taxon>
        <taxon>Chryseobacterium group</taxon>
        <taxon>Chryseobacterium</taxon>
    </lineage>
</organism>
<dbReference type="EMBL" id="SOQW01000003">
    <property type="protein sequence ID" value="TDX91412.1"/>
    <property type="molecule type" value="Genomic_DNA"/>
</dbReference>
<dbReference type="Proteomes" id="UP000295709">
    <property type="component" value="Unassembled WGS sequence"/>
</dbReference>
<reference evidence="1" key="1">
    <citation type="submission" date="2018-11" db="EMBL/GenBank/DDBJ databases">
        <title>Proposal to divide the Flavobacteriaceae and reorganize its genera based on Amino Acid Identity values calculated from whole genome sequences.</title>
        <authorList>
            <person name="Nicholson A.C."/>
            <person name="Gulvik C.A."/>
            <person name="Whitney A.M."/>
            <person name="Humrighouse B.W."/>
            <person name="Bell M."/>
            <person name="Holmes B."/>
            <person name="Steigerwalt A."/>
            <person name="Villarma A."/>
            <person name="Sheth M."/>
            <person name="Batra D."/>
            <person name="Pryor J."/>
            <person name="Bernardet J.-F."/>
            <person name="Hugo C."/>
            <person name="Kampfer P."/>
            <person name="Newman J."/>
            <person name="Mcquiston J.R."/>
        </authorList>
    </citation>
    <scope>NUCLEOTIDE SEQUENCE</scope>
    <source>
        <strain evidence="1">DSM 15235</strain>
    </source>
</reference>
<dbReference type="Proteomes" id="UP000269375">
    <property type="component" value="Unassembled WGS sequence"/>
</dbReference>
<protein>
    <submittedName>
        <fullName evidence="1">Uncharacterized protein</fullName>
    </submittedName>
</protein>
<evidence type="ECO:0000313" key="2">
    <source>
        <dbReference type="EMBL" id="TDX91412.1"/>
    </source>
</evidence>
<dbReference type="RefSeq" id="WP_123264179.1">
    <property type="nucleotide sequence ID" value="NZ_RJTX01000004.1"/>
</dbReference>
<reference evidence="2 4" key="2">
    <citation type="submission" date="2019-03" db="EMBL/GenBank/DDBJ databases">
        <title>Genomic Encyclopedia of Archaeal and Bacterial Type Strains, Phase II (KMG-II): from individual species to whole genera.</title>
        <authorList>
            <person name="Goeker M."/>
        </authorList>
    </citation>
    <scope>NUCLEOTIDE SEQUENCE [LARGE SCALE GENOMIC DNA]</scope>
    <source>
        <strain evidence="2 4">DSM 15235</strain>
    </source>
</reference>
<gene>
    <name evidence="2" type="ORF">BCF50_2544</name>
    <name evidence="1" type="ORF">EGI05_16850</name>
</gene>
<comment type="caution">
    <text evidence="1">The sequence shown here is derived from an EMBL/GenBank/DDBJ whole genome shotgun (WGS) entry which is preliminary data.</text>
</comment>